<dbReference type="RefSeq" id="WP_119052302.1">
    <property type="nucleotide sequence ID" value="NZ_CP032157.1"/>
</dbReference>
<keyword evidence="2" id="KW-0449">Lipoprotein</keyword>
<dbReference type="Proteomes" id="UP000263900">
    <property type="component" value="Chromosome"/>
</dbReference>
<dbReference type="Pfam" id="PF14109">
    <property type="entry name" value="GldH_lipo"/>
    <property type="match status" value="1"/>
</dbReference>
<evidence type="ECO:0000313" key="3">
    <source>
        <dbReference type="Proteomes" id="UP000263900"/>
    </source>
</evidence>
<keyword evidence="1" id="KW-0732">Signal</keyword>
<protein>
    <submittedName>
        <fullName evidence="2">Gliding motility lipoprotein GldH</fullName>
    </submittedName>
</protein>
<organism evidence="2 3">
    <name type="scientific">Paraflavitalea soli</name>
    <dbReference type="NCBI Taxonomy" id="2315862"/>
    <lineage>
        <taxon>Bacteria</taxon>
        <taxon>Pseudomonadati</taxon>
        <taxon>Bacteroidota</taxon>
        <taxon>Chitinophagia</taxon>
        <taxon>Chitinophagales</taxon>
        <taxon>Chitinophagaceae</taxon>
        <taxon>Paraflavitalea</taxon>
    </lineage>
</organism>
<name>A0A3B7MXK6_9BACT</name>
<dbReference type="NCBIfam" id="TIGR03511">
    <property type="entry name" value="GldH_lipo"/>
    <property type="match status" value="1"/>
</dbReference>
<dbReference type="PROSITE" id="PS51257">
    <property type="entry name" value="PROKAR_LIPOPROTEIN"/>
    <property type="match status" value="1"/>
</dbReference>
<evidence type="ECO:0000313" key="2">
    <source>
        <dbReference type="EMBL" id="AXY76425.1"/>
    </source>
</evidence>
<accession>A0A3B7MXK6</accession>
<proteinExistence type="predicted"/>
<keyword evidence="3" id="KW-1185">Reference proteome</keyword>
<evidence type="ECO:0000256" key="1">
    <source>
        <dbReference type="SAM" id="SignalP"/>
    </source>
</evidence>
<dbReference type="KEGG" id="pseg:D3H65_21570"/>
<dbReference type="OrthoDB" id="982482at2"/>
<gene>
    <name evidence="2" type="primary">gldH</name>
    <name evidence="2" type="ORF">D3H65_21570</name>
</gene>
<reference evidence="2 3" key="1">
    <citation type="submission" date="2018-09" db="EMBL/GenBank/DDBJ databases">
        <title>Genome sequencing of strain 6GH32-13.</title>
        <authorList>
            <person name="Weon H.-Y."/>
            <person name="Heo J."/>
            <person name="Kwon S.-W."/>
        </authorList>
    </citation>
    <scope>NUCLEOTIDE SEQUENCE [LARGE SCALE GENOMIC DNA]</scope>
    <source>
        <strain evidence="2 3">5GH32-13</strain>
    </source>
</reference>
<dbReference type="InterPro" id="IPR020018">
    <property type="entry name" value="Motility-assoc_lipoprot_GldH"/>
</dbReference>
<dbReference type="AlphaFoldDB" id="A0A3B7MXK6"/>
<feature type="chain" id="PRO_5017703717" evidence="1">
    <location>
        <begin position="24"/>
        <end position="164"/>
    </location>
</feature>
<sequence length="164" mass="18955">MKRNRQFHILPFTLLISSFLVIASCTTVDVFEKNVAIPNHAWSSQFKPEITFEIKDTTSLYDMYLVVRHTDAYRYKNIWVNIGMQAPGDSVAVSKSLELQLATDSKGWLGTGMDDIFEHRILITPAQRPQLLKKGLYRFRLTNIMREDPLEHVMNVGIRVEKVK</sequence>
<dbReference type="EMBL" id="CP032157">
    <property type="protein sequence ID" value="AXY76425.1"/>
    <property type="molecule type" value="Genomic_DNA"/>
</dbReference>
<feature type="signal peptide" evidence="1">
    <location>
        <begin position="1"/>
        <end position="23"/>
    </location>
</feature>